<dbReference type="PIRSF" id="PIRSF006060">
    <property type="entry name" value="AA_transporter"/>
    <property type="match status" value="1"/>
</dbReference>
<dbReference type="InterPro" id="IPR050367">
    <property type="entry name" value="APC_superfamily"/>
</dbReference>
<feature type="transmembrane region" description="Helical" evidence="5">
    <location>
        <begin position="376"/>
        <end position="400"/>
    </location>
</feature>
<accession>A0A4R5BSK9</accession>
<feature type="transmembrane region" description="Helical" evidence="5">
    <location>
        <begin position="446"/>
        <end position="469"/>
    </location>
</feature>
<gene>
    <name evidence="7" type="ORF">E1202_17215</name>
</gene>
<dbReference type="EMBL" id="SMLA01000025">
    <property type="protein sequence ID" value="TDD87054.1"/>
    <property type="molecule type" value="Genomic_DNA"/>
</dbReference>
<organism evidence="7 8">
    <name type="scientific">Saccharopolyspora karakumensis</name>
    <dbReference type="NCBI Taxonomy" id="2530386"/>
    <lineage>
        <taxon>Bacteria</taxon>
        <taxon>Bacillati</taxon>
        <taxon>Actinomycetota</taxon>
        <taxon>Actinomycetes</taxon>
        <taxon>Pseudonocardiales</taxon>
        <taxon>Pseudonocardiaceae</taxon>
        <taxon>Saccharopolyspora</taxon>
    </lineage>
</organism>
<feature type="transmembrane region" description="Helical" evidence="5">
    <location>
        <begin position="209"/>
        <end position="232"/>
    </location>
</feature>
<reference evidence="7 8" key="1">
    <citation type="submission" date="2019-03" db="EMBL/GenBank/DDBJ databases">
        <title>Draft genome sequences of novel Actinobacteria.</title>
        <authorList>
            <person name="Sahin N."/>
            <person name="Ay H."/>
            <person name="Saygin H."/>
        </authorList>
    </citation>
    <scope>NUCLEOTIDE SEQUENCE [LARGE SCALE GENOMIC DNA]</scope>
    <source>
        <strain evidence="7 8">5K548</strain>
    </source>
</reference>
<keyword evidence="4 5" id="KW-0472">Membrane</keyword>
<proteinExistence type="predicted"/>
<keyword evidence="8" id="KW-1185">Reference proteome</keyword>
<dbReference type="Proteomes" id="UP000294723">
    <property type="component" value="Unassembled WGS sequence"/>
</dbReference>
<dbReference type="Pfam" id="PF00324">
    <property type="entry name" value="AA_permease"/>
    <property type="match status" value="1"/>
</dbReference>
<comment type="subcellular location">
    <subcellularLocation>
        <location evidence="1">Membrane</location>
        <topology evidence="1">Multi-pass membrane protein</topology>
    </subcellularLocation>
</comment>
<feature type="transmembrane region" description="Helical" evidence="5">
    <location>
        <begin position="56"/>
        <end position="80"/>
    </location>
</feature>
<keyword evidence="2 5" id="KW-0812">Transmembrane</keyword>
<sequence>MTRDAKVAPHSTTAGEAGLRGNLSALHLFFSVMAWNAPLVIVVGVIPVMLTVGNGIATPVAFVTAGLVLGAFAVGFTRMARVLPNPGAFYAYITAGLGREIGLGAGVLALFGYFCAYAGTYAFSGVVFNSLVENSIGGPGLPWWALAFLFWAAVTVIGYCRIDLSAKVLAVLLVAEVAVIVVYDVAVFAQGGAVGLSVEPLDPSHWFDGSFGIALLYGLGMYGGFEVTALYRDEVRDPMRTVPRATYAVLVFGMVLYGTTAWLFINALGIDDAVAAATADPTEAVEGTMQRFGGRLLLDLSTALVMTSTFAVLLAGHNIVSRYVFNLSADRILPSKLSGVHARHGSPHVASVATSVAALLANVPVIALNLDPMRFYAAMLGIASFVVIVAILLTDIAIPLYMHRHGGELSTFWATIACPFVAAAGLLTCVVMAADNFEILIGGSSSLAAALLLLIGAFFAAGVVMAVIFRRTRPEIYAKIGRQ</sequence>
<dbReference type="AlphaFoldDB" id="A0A4R5BSK9"/>
<feature type="transmembrane region" description="Helical" evidence="5">
    <location>
        <begin position="412"/>
        <end position="434"/>
    </location>
</feature>
<feature type="transmembrane region" description="Helical" evidence="5">
    <location>
        <begin position="346"/>
        <end position="370"/>
    </location>
</feature>
<evidence type="ECO:0000256" key="4">
    <source>
        <dbReference type="ARBA" id="ARBA00023136"/>
    </source>
</evidence>
<feature type="domain" description="Amino acid permease/ SLC12A" evidence="6">
    <location>
        <begin position="35"/>
        <end position="475"/>
    </location>
</feature>
<dbReference type="GO" id="GO:0016020">
    <property type="term" value="C:membrane"/>
    <property type="evidence" value="ECO:0007669"/>
    <property type="project" value="UniProtKB-SubCell"/>
</dbReference>
<feature type="transmembrane region" description="Helical" evidence="5">
    <location>
        <begin position="169"/>
        <end position="189"/>
    </location>
</feature>
<evidence type="ECO:0000256" key="1">
    <source>
        <dbReference type="ARBA" id="ARBA00004141"/>
    </source>
</evidence>
<evidence type="ECO:0000256" key="3">
    <source>
        <dbReference type="ARBA" id="ARBA00022989"/>
    </source>
</evidence>
<evidence type="ECO:0000313" key="8">
    <source>
        <dbReference type="Proteomes" id="UP000294723"/>
    </source>
</evidence>
<dbReference type="GO" id="GO:0055085">
    <property type="term" value="P:transmembrane transport"/>
    <property type="evidence" value="ECO:0007669"/>
    <property type="project" value="InterPro"/>
</dbReference>
<feature type="transmembrane region" description="Helical" evidence="5">
    <location>
        <begin position="28"/>
        <end position="50"/>
    </location>
</feature>
<evidence type="ECO:0000259" key="6">
    <source>
        <dbReference type="Pfam" id="PF00324"/>
    </source>
</evidence>
<name>A0A4R5BSK9_9PSEU</name>
<feature type="transmembrane region" description="Helical" evidence="5">
    <location>
        <begin position="143"/>
        <end position="162"/>
    </location>
</feature>
<dbReference type="PANTHER" id="PTHR42770:SF16">
    <property type="entry name" value="AMINO ACID PERMEASE"/>
    <property type="match status" value="1"/>
</dbReference>
<comment type="caution">
    <text evidence="7">The sequence shown here is derived from an EMBL/GenBank/DDBJ whole genome shotgun (WGS) entry which is preliminary data.</text>
</comment>
<feature type="transmembrane region" description="Helical" evidence="5">
    <location>
        <begin position="101"/>
        <end position="123"/>
    </location>
</feature>
<keyword evidence="3 5" id="KW-1133">Transmembrane helix</keyword>
<evidence type="ECO:0000256" key="2">
    <source>
        <dbReference type="ARBA" id="ARBA00022692"/>
    </source>
</evidence>
<feature type="transmembrane region" description="Helical" evidence="5">
    <location>
        <begin position="244"/>
        <end position="265"/>
    </location>
</feature>
<dbReference type="Gene3D" id="1.20.1740.10">
    <property type="entry name" value="Amino acid/polyamine transporter I"/>
    <property type="match status" value="1"/>
</dbReference>
<feature type="transmembrane region" description="Helical" evidence="5">
    <location>
        <begin position="303"/>
        <end position="325"/>
    </location>
</feature>
<evidence type="ECO:0000313" key="7">
    <source>
        <dbReference type="EMBL" id="TDD87054.1"/>
    </source>
</evidence>
<evidence type="ECO:0000256" key="5">
    <source>
        <dbReference type="SAM" id="Phobius"/>
    </source>
</evidence>
<dbReference type="InterPro" id="IPR004841">
    <property type="entry name" value="AA-permease/SLC12A_dom"/>
</dbReference>
<protein>
    <submittedName>
        <fullName evidence="7">APC family permease</fullName>
    </submittedName>
</protein>
<dbReference type="PANTHER" id="PTHR42770">
    <property type="entry name" value="AMINO ACID TRANSPORTER-RELATED"/>
    <property type="match status" value="1"/>
</dbReference>